<name>A0A4Y3KHJ4_9CELL</name>
<dbReference type="OrthoDB" id="3354538at2"/>
<keyword evidence="2" id="KW-0472">Membrane</keyword>
<feature type="domain" description="YdbS-like PH" evidence="3">
    <location>
        <begin position="87"/>
        <end position="149"/>
    </location>
</feature>
<feature type="region of interest" description="Disordered" evidence="1">
    <location>
        <begin position="172"/>
        <end position="232"/>
    </location>
</feature>
<dbReference type="Proteomes" id="UP000320461">
    <property type="component" value="Unassembled WGS sequence"/>
</dbReference>
<proteinExistence type="predicted"/>
<evidence type="ECO:0000259" key="3">
    <source>
        <dbReference type="Pfam" id="PF03703"/>
    </source>
</evidence>
<evidence type="ECO:0000313" key="4">
    <source>
        <dbReference type="EMBL" id="GEA83482.1"/>
    </source>
</evidence>
<dbReference type="RefSeq" id="WP_141369055.1">
    <property type="nucleotide sequence ID" value="NZ_BJLQ01000005.1"/>
</dbReference>
<dbReference type="InterPro" id="IPR005182">
    <property type="entry name" value="YdbS-like_PH"/>
</dbReference>
<protein>
    <recommendedName>
        <fullName evidence="3">YdbS-like PH domain-containing protein</fullName>
    </recommendedName>
</protein>
<organism evidence="4 5">
    <name type="scientific">Cellulomonas gelida</name>
    <dbReference type="NCBI Taxonomy" id="1712"/>
    <lineage>
        <taxon>Bacteria</taxon>
        <taxon>Bacillati</taxon>
        <taxon>Actinomycetota</taxon>
        <taxon>Actinomycetes</taxon>
        <taxon>Micrococcales</taxon>
        <taxon>Cellulomonadaceae</taxon>
        <taxon>Cellulomonas</taxon>
    </lineage>
</organism>
<evidence type="ECO:0000256" key="1">
    <source>
        <dbReference type="SAM" id="MobiDB-lite"/>
    </source>
</evidence>
<gene>
    <name evidence="4" type="ORF">CGE01nite_07330</name>
</gene>
<feature type="compositionally biased region" description="Basic and acidic residues" evidence="1">
    <location>
        <begin position="310"/>
        <end position="320"/>
    </location>
</feature>
<dbReference type="Pfam" id="PF03703">
    <property type="entry name" value="bPH_2"/>
    <property type="match status" value="1"/>
</dbReference>
<comment type="caution">
    <text evidence="4">The sequence shown here is derived from an EMBL/GenBank/DDBJ whole genome shotgun (WGS) entry which is preliminary data.</text>
</comment>
<dbReference type="AlphaFoldDB" id="A0A4Y3KHJ4"/>
<dbReference type="EMBL" id="BJLQ01000005">
    <property type="protein sequence ID" value="GEA83482.1"/>
    <property type="molecule type" value="Genomic_DNA"/>
</dbReference>
<reference evidence="4 5" key="1">
    <citation type="submission" date="2019-06" db="EMBL/GenBank/DDBJ databases">
        <title>Whole genome shotgun sequence of Cellulomonas gelida NBRC 3748.</title>
        <authorList>
            <person name="Hosoyama A."/>
            <person name="Uohara A."/>
            <person name="Ohji S."/>
            <person name="Ichikawa N."/>
        </authorList>
    </citation>
    <scope>NUCLEOTIDE SEQUENCE [LARGE SCALE GENOMIC DNA]</scope>
    <source>
        <strain evidence="4 5">NBRC 3748</strain>
    </source>
</reference>
<evidence type="ECO:0000313" key="5">
    <source>
        <dbReference type="Proteomes" id="UP000320461"/>
    </source>
</evidence>
<feature type="region of interest" description="Disordered" evidence="1">
    <location>
        <begin position="250"/>
        <end position="340"/>
    </location>
</feature>
<feature type="transmembrane region" description="Helical" evidence="2">
    <location>
        <begin position="68"/>
        <end position="87"/>
    </location>
</feature>
<keyword evidence="2" id="KW-1133">Transmembrane helix</keyword>
<feature type="compositionally biased region" description="Pro residues" evidence="1">
    <location>
        <begin position="199"/>
        <end position="224"/>
    </location>
</feature>
<evidence type="ECO:0000256" key="2">
    <source>
        <dbReference type="SAM" id="Phobius"/>
    </source>
</evidence>
<accession>A0A4Y3KHJ4</accession>
<keyword evidence="2" id="KW-0812">Transmembrane</keyword>
<keyword evidence="5" id="KW-1185">Reference proteome</keyword>
<sequence>MTTDDATRIVMTHRLLRRYVLPGERVVLAARWHWAKLVEPAVTASVVFCVCGWLTYVLQSSLGDRALVVWWLWVAALLRFGWLLLVWRVEWFVATDKRMLLLTGLVTHQIGMMPLMKVTDMRYSRSVLGQVLGYGQFLLESAGQDQALRQINWVARPDATYRDLCALIFTPADMPPSDGEDDAGPPTRPRPRPDGSRPDGPPGSVPPGSAPPGSVPPGSVPPAVVPARPSGGGRLAVTADRWAEPLVVWPTRDHPFDPDDTQPLRVSRRATTDAARVAPVGPVAPVPPGTDEDESHEPSWYVSEPTARFVDLHGARHDPDTADDTDDRQEPREPRADQPG</sequence>
<feature type="transmembrane region" description="Helical" evidence="2">
    <location>
        <begin position="37"/>
        <end position="56"/>
    </location>
</feature>
<feature type="compositionally biased region" description="Basic and acidic residues" evidence="1">
    <location>
        <begin position="328"/>
        <end position="340"/>
    </location>
</feature>